<dbReference type="KEGG" id="ria:C7V51_09350"/>
<name>A0AAD1AHH4_9MICO</name>
<comment type="subunit">
    <text evidence="2 5">Part of the 50S ribosomal subunit.</text>
</comment>
<evidence type="ECO:0000313" key="8">
    <source>
        <dbReference type="Proteomes" id="UP000283946"/>
    </source>
</evidence>
<dbReference type="InterPro" id="IPR005996">
    <property type="entry name" value="Ribosomal_uL30_bac-type"/>
</dbReference>
<dbReference type="FunFam" id="3.30.1390.20:FF:000001">
    <property type="entry name" value="50S ribosomal protein L30"/>
    <property type="match status" value="1"/>
</dbReference>
<dbReference type="AlphaFoldDB" id="A0AAD1AHH4"/>
<proteinExistence type="inferred from homology"/>
<evidence type="ECO:0000256" key="4">
    <source>
        <dbReference type="ARBA" id="ARBA00023274"/>
    </source>
</evidence>
<dbReference type="InterPro" id="IPR016082">
    <property type="entry name" value="Ribosomal_uL30_ferredoxin-like"/>
</dbReference>
<dbReference type="GO" id="GO:0003735">
    <property type="term" value="F:structural constituent of ribosome"/>
    <property type="evidence" value="ECO:0007669"/>
    <property type="project" value="InterPro"/>
</dbReference>
<evidence type="ECO:0000256" key="5">
    <source>
        <dbReference type="HAMAP-Rule" id="MF_01371"/>
    </source>
</evidence>
<keyword evidence="3 5" id="KW-0689">Ribosomal protein</keyword>
<accession>A0AAD1AHH4</accession>
<keyword evidence="4 5" id="KW-0687">Ribonucleoprotein</keyword>
<dbReference type="InterPro" id="IPR036919">
    <property type="entry name" value="Ribo_uL30_ferredoxin-like_sf"/>
</dbReference>
<evidence type="ECO:0000256" key="2">
    <source>
        <dbReference type="ARBA" id="ARBA00011838"/>
    </source>
</evidence>
<dbReference type="PANTHER" id="PTHR15892">
    <property type="entry name" value="MITOCHONDRIAL RIBOSOMAL PROTEIN L30"/>
    <property type="match status" value="1"/>
</dbReference>
<evidence type="ECO:0000256" key="3">
    <source>
        <dbReference type="ARBA" id="ARBA00022980"/>
    </source>
</evidence>
<dbReference type="NCBIfam" id="TIGR01308">
    <property type="entry name" value="rpmD_bact"/>
    <property type="match status" value="1"/>
</dbReference>
<evidence type="ECO:0000259" key="6">
    <source>
        <dbReference type="Pfam" id="PF00327"/>
    </source>
</evidence>
<dbReference type="EMBL" id="CP028130">
    <property type="protein sequence ID" value="AZZ57415.1"/>
    <property type="molecule type" value="Genomic_DNA"/>
</dbReference>
<organism evidence="7 8">
    <name type="scientific">Rathayibacter iranicus</name>
    <dbReference type="NCBI Taxonomy" id="59737"/>
    <lineage>
        <taxon>Bacteria</taxon>
        <taxon>Bacillati</taxon>
        <taxon>Actinomycetota</taxon>
        <taxon>Actinomycetes</taxon>
        <taxon>Micrococcales</taxon>
        <taxon>Microbacteriaceae</taxon>
        <taxon>Rathayibacter</taxon>
    </lineage>
</organism>
<dbReference type="GO" id="GO:0022625">
    <property type="term" value="C:cytosolic large ribosomal subunit"/>
    <property type="evidence" value="ECO:0007669"/>
    <property type="project" value="TreeGrafter"/>
</dbReference>
<comment type="similarity">
    <text evidence="1 5">Belongs to the universal ribosomal protein uL30 family.</text>
</comment>
<dbReference type="Pfam" id="PF00327">
    <property type="entry name" value="Ribosomal_L30"/>
    <property type="match status" value="1"/>
</dbReference>
<dbReference type="Gene3D" id="3.30.1390.20">
    <property type="entry name" value="Ribosomal protein L30, ferredoxin-like fold domain"/>
    <property type="match status" value="1"/>
</dbReference>
<gene>
    <name evidence="5" type="primary">rpmD</name>
    <name evidence="7" type="ORF">C7V51_09350</name>
</gene>
<dbReference type="Proteomes" id="UP000283946">
    <property type="component" value="Chromosome"/>
</dbReference>
<evidence type="ECO:0000256" key="1">
    <source>
        <dbReference type="ARBA" id="ARBA00007594"/>
    </source>
</evidence>
<reference evidence="7 8" key="1">
    <citation type="submission" date="2018-03" db="EMBL/GenBank/DDBJ databases">
        <title>Bacteriophage NCPPB3778 and a type I-E CRISPR drive the evolution of the US Biological Select Agent, Rathayibacter toxicus.</title>
        <authorList>
            <person name="Davis E.W.II."/>
            <person name="Tabima J.F."/>
            <person name="Weisberg A.J."/>
            <person name="Dantas Lopes L."/>
            <person name="Wiseman M.S."/>
            <person name="Wiseman M.S."/>
            <person name="Pupko T."/>
            <person name="Belcher M.S."/>
            <person name="Sechler A.J."/>
            <person name="Tancos M.A."/>
            <person name="Schroeder B.K."/>
            <person name="Murray T.D."/>
            <person name="Luster D.G."/>
            <person name="Schneider W.L."/>
            <person name="Rogers E."/>
            <person name="Andreote F.D."/>
            <person name="Grunwald N.J."/>
            <person name="Putnam M.L."/>
            <person name="Chang J.H."/>
        </authorList>
    </citation>
    <scope>NUCLEOTIDE SEQUENCE [LARGE SCALE GENOMIC DNA]</scope>
    <source>
        <strain evidence="7 8">NCCPB 2253</strain>
    </source>
</reference>
<sequence length="61" mass="7001">MMAQLKVTQVKSKVSEKQYQRDTLRSLGLRKIGQSVVREDNAQNRGYVKTVAHLVKVEEID</sequence>
<dbReference type="PIRSF" id="PIRSF002211">
    <property type="entry name" value="Ribosomal_L30_bac-type"/>
    <property type="match status" value="1"/>
</dbReference>
<dbReference type="PANTHER" id="PTHR15892:SF2">
    <property type="entry name" value="LARGE RIBOSOMAL SUBUNIT PROTEIN UL30M"/>
    <property type="match status" value="1"/>
</dbReference>
<dbReference type="GO" id="GO:0006412">
    <property type="term" value="P:translation"/>
    <property type="evidence" value="ECO:0007669"/>
    <property type="project" value="UniProtKB-UniRule"/>
</dbReference>
<evidence type="ECO:0000313" key="7">
    <source>
        <dbReference type="EMBL" id="AZZ57415.1"/>
    </source>
</evidence>
<dbReference type="HAMAP" id="MF_01371_B">
    <property type="entry name" value="Ribosomal_uL30_B"/>
    <property type="match status" value="1"/>
</dbReference>
<feature type="domain" description="Large ribosomal subunit protein uL30-like ferredoxin-like fold" evidence="6">
    <location>
        <begin position="5"/>
        <end position="55"/>
    </location>
</feature>
<protein>
    <recommendedName>
        <fullName evidence="5">Large ribosomal subunit protein uL30</fullName>
    </recommendedName>
</protein>
<dbReference type="CDD" id="cd01658">
    <property type="entry name" value="Ribosomal_L30"/>
    <property type="match status" value="1"/>
</dbReference>
<dbReference type="SUPFAM" id="SSF55129">
    <property type="entry name" value="Ribosomal protein L30p/L7e"/>
    <property type="match status" value="1"/>
</dbReference>